<dbReference type="GO" id="GO:0006310">
    <property type="term" value="P:DNA recombination"/>
    <property type="evidence" value="ECO:0007669"/>
    <property type="project" value="InterPro"/>
</dbReference>
<dbReference type="PANTHER" id="PTHR47810:SF5">
    <property type="entry name" value="LIGASE, PUTATIVE-RELATED"/>
    <property type="match status" value="1"/>
</dbReference>
<evidence type="ECO:0000256" key="6">
    <source>
        <dbReference type="ARBA" id="ARBA00022763"/>
    </source>
</evidence>
<dbReference type="Pfam" id="PF01068">
    <property type="entry name" value="DNA_ligase_A_M"/>
    <property type="match status" value="1"/>
</dbReference>
<comment type="similarity">
    <text evidence="2">Belongs to the ATP-dependent DNA ligase family.</text>
</comment>
<dbReference type="InterPro" id="IPR012340">
    <property type="entry name" value="NA-bd_OB-fold"/>
</dbReference>
<evidence type="ECO:0000259" key="12">
    <source>
        <dbReference type="PROSITE" id="PS50160"/>
    </source>
</evidence>
<feature type="region of interest" description="Disordered" evidence="11">
    <location>
        <begin position="393"/>
        <end position="414"/>
    </location>
</feature>
<keyword evidence="5" id="KW-0235">DNA replication</keyword>
<dbReference type="GO" id="GO:0005524">
    <property type="term" value="F:ATP binding"/>
    <property type="evidence" value="ECO:0007669"/>
    <property type="project" value="InterPro"/>
</dbReference>
<proteinExistence type="inferred from homology"/>
<feature type="domain" description="ATP-dependent DNA ligase family profile" evidence="12">
    <location>
        <begin position="227"/>
        <end position="334"/>
    </location>
</feature>
<organism evidence="13">
    <name type="scientific">Staphylococcus phage vB_VibM_10AMN12</name>
    <dbReference type="NCBI Taxonomy" id="3076785"/>
    <lineage>
        <taxon>Viruses</taxon>
        <taxon>Duplodnaviria</taxon>
        <taxon>Heunggongvirae</taxon>
        <taxon>Uroviricota</taxon>
        <taxon>Caudoviricetes</taxon>
    </lineage>
</organism>
<dbReference type="InterPro" id="IPR012310">
    <property type="entry name" value="DNA_ligase_ATP-dep_cent"/>
</dbReference>
<sequence>MTKFEQRQKLYKVSPSTGKIQVWFGWTFKDKVHCSYGELDGKMQVNTYTAFPKNESRSNATTAEEQAKVELEAMYQSQIDNKHYKLSTEEAIEANKVCRIPRKITNYKDRFDKMSKTLLSSRKKNGSRGCAVEGILYSKIGRPEDVKVSHLKAVLEELGSEATFDSEIYAEGLSLQRIRSAFLKPVKTDKEIIKIAKDRAKSLSQEVPTPDGKVELSDAIKYLGYNPNDDQYKLKFWVFDIPSDTDADYRERLEWVKKFEDKIKQKKLDVYFEFIYPVETKSHEERMKLLEEVCEEGDEGLVHYEPTGVYEYGKRSTNTAKSKPRLDGEARVVDVTADRSGQGVLHCVTSDSLGKAKFKCKMKGSAEERSFENMKLLINKWINFKYEELSDKGVPTKPVAESLRNCDENGEPLE</sequence>
<comment type="subcellular location">
    <subcellularLocation>
        <location evidence="1">Virion</location>
    </subcellularLocation>
</comment>
<name>A0AA96QZK5_9CAUD</name>
<dbReference type="GO" id="GO:0006281">
    <property type="term" value="P:DNA repair"/>
    <property type="evidence" value="ECO:0007669"/>
    <property type="project" value="UniProtKB-KW"/>
</dbReference>
<dbReference type="SUPFAM" id="SSF50249">
    <property type="entry name" value="Nucleic acid-binding proteins"/>
    <property type="match status" value="1"/>
</dbReference>
<dbReference type="InterPro" id="IPR050326">
    <property type="entry name" value="NAD_dep_DNA_ligaseB"/>
</dbReference>
<dbReference type="GO" id="GO:0003910">
    <property type="term" value="F:DNA ligase (ATP) activity"/>
    <property type="evidence" value="ECO:0007669"/>
    <property type="project" value="InterPro"/>
</dbReference>
<evidence type="ECO:0000256" key="5">
    <source>
        <dbReference type="ARBA" id="ARBA00022705"/>
    </source>
</evidence>
<dbReference type="GO" id="GO:0006260">
    <property type="term" value="P:DNA replication"/>
    <property type="evidence" value="ECO:0007669"/>
    <property type="project" value="UniProtKB-KW"/>
</dbReference>
<reference evidence="13" key="1">
    <citation type="submission" date="2023-08" db="EMBL/GenBank/DDBJ databases">
        <authorList>
            <person name="Nazir A."/>
        </authorList>
    </citation>
    <scope>NUCLEOTIDE SEQUENCE</scope>
</reference>
<evidence type="ECO:0000256" key="4">
    <source>
        <dbReference type="ARBA" id="ARBA00022598"/>
    </source>
</evidence>
<keyword evidence="7" id="KW-0946">Virion</keyword>
<keyword evidence="4" id="KW-0436">Ligase</keyword>
<comment type="function">
    <text evidence="10">Very low-fidelity DNA ligase that seals nicks in double-stranded DNA during DNA repair. Together with the viral repair DNA polymerase X, fills the single nucleotide gaps generated by the AP endonuclease. It is not essential for viral replication and recombination. Displays a very low adenylation activity towards DNA with 3'-dideoxy- or 3'-amino-terminated nicks compared to regular nick DNA.</text>
</comment>
<evidence type="ECO:0000256" key="3">
    <source>
        <dbReference type="ARBA" id="ARBA00013308"/>
    </source>
</evidence>
<accession>A0AA96QZK5</accession>
<evidence type="ECO:0000313" key="13">
    <source>
        <dbReference type="EMBL" id="WNO47573.1"/>
    </source>
</evidence>
<keyword evidence="8" id="KW-0234">DNA repair</keyword>
<evidence type="ECO:0000256" key="7">
    <source>
        <dbReference type="ARBA" id="ARBA00022844"/>
    </source>
</evidence>
<evidence type="ECO:0000256" key="11">
    <source>
        <dbReference type="SAM" id="MobiDB-lite"/>
    </source>
</evidence>
<dbReference type="PROSITE" id="PS50160">
    <property type="entry name" value="DNA_LIGASE_A3"/>
    <property type="match status" value="1"/>
</dbReference>
<dbReference type="PANTHER" id="PTHR47810">
    <property type="entry name" value="DNA LIGASE"/>
    <property type="match status" value="1"/>
</dbReference>
<evidence type="ECO:0000256" key="8">
    <source>
        <dbReference type="ARBA" id="ARBA00023204"/>
    </source>
</evidence>
<protein>
    <recommendedName>
        <fullName evidence="3">DNA ligase</fullName>
    </recommendedName>
    <alternativeName>
        <fullName evidence="9">Polydeoxyribonucleotide synthase [ATP]</fullName>
    </alternativeName>
</protein>
<evidence type="ECO:0000256" key="10">
    <source>
        <dbReference type="ARBA" id="ARBA00046002"/>
    </source>
</evidence>
<dbReference type="GO" id="GO:0044423">
    <property type="term" value="C:virion component"/>
    <property type="evidence" value="ECO:0007669"/>
    <property type="project" value="UniProtKB-KW"/>
</dbReference>
<dbReference type="EMBL" id="OR481006">
    <property type="protein sequence ID" value="WNO47573.1"/>
    <property type="molecule type" value="Genomic_DNA"/>
</dbReference>
<dbReference type="Gene3D" id="3.30.470.30">
    <property type="entry name" value="DNA ligase/mRNA capping enzyme"/>
    <property type="match status" value="1"/>
</dbReference>
<dbReference type="SUPFAM" id="SSF56091">
    <property type="entry name" value="DNA ligase/mRNA capping enzyme, catalytic domain"/>
    <property type="match status" value="1"/>
</dbReference>
<evidence type="ECO:0000256" key="2">
    <source>
        <dbReference type="ARBA" id="ARBA00007572"/>
    </source>
</evidence>
<evidence type="ECO:0000256" key="1">
    <source>
        <dbReference type="ARBA" id="ARBA00004328"/>
    </source>
</evidence>
<keyword evidence="6" id="KW-0227">DNA damage</keyword>
<evidence type="ECO:0000256" key="9">
    <source>
        <dbReference type="ARBA" id="ARBA00032896"/>
    </source>
</evidence>